<accession>A0A9D4ULM3</accession>
<dbReference type="Proteomes" id="UP000886520">
    <property type="component" value="Chromosome 15"/>
</dbReference>
<proteinExistence type="predicted"/>
<dbReference type="EMBL" id="JABFUD020000015">
    <property type="protein sequence ID" value="KAI5069706.1"/>
    <property type="molecule type" value="Genomic_DNA"/>
</dbReference>
<organism evidence="1 2">
    <name type="scientific">Adiantum capillus-veneris</name>
    <name type="common">Maidenhair fern</name>
    <dbReference type="NCBI Taxonomy" id="13818"/>
    <lineage>
        <taxon>Eukaryota</taxon>
        <taxon>Viridiplantae</taxon>
        <taxon>Streptophyta</taxon>
        <taxon>Embryophyta</taxon>
        <taxon>Tracheophyta</taxon>
        <taxon>Polypodiopsida</taxon>
        <taxon>Polypodiidae</taxon>
        <taxon>Polypodiales</taxon>
        <taxon>Pteridineae</taxon>
        <taxon>Pteridaceae</taxon>
        <taxon>Vittarioideae</taxon>
        <taxon>Adiantum</taxon>
    </lineage>
</organism>
<evidence type="ECO:0000313" key="1">
    <source>
        <dbReference type="EMBL" id="KAI5069706.1"/>
    </source>
</evidence>
<dbReference type="PANTHER" id="PTHR31065">
    <property type="entry name" value="PLATZ TRANSCRIPTION FACTOR FAMILY PROTEIN"/>
    <property type="match status" value="1"/>
</dbReference>
<protein>
    <recommendedName>
        <fullName evidence="3">PLATZ transcription factor family protein</fullName>
    </recommendedName>
</protein>
<dbReference type="PANTHER" id="PTHR31065:SF46">
    <property type="entry name" value="PLATZ TRANSCRIPTION FACTOR FAMILY PROTEIN-RELATED"/>
    <property type="match status" value="1"/>
</dbReference>
<evidence type="ECO:0008006" key="3">
    <source>
        <dbReference type="Google" id="ProtNLM"/>
    </source>
</evidence>
<dbReference type="AlphaFoldDB" id="A0A9D4ULM3"/>
<gene>
    <name evidence="1" type="ORF">GOP47_0016007</name>
</gene>
<reference evidence="1" key="1">
    <citation type="submission" date="2021-01" db="EMBL/GenBank/DDBJ databases">
        <title>Adiantum capillus-veneris genome.</title>
        <authorList>
            <person name="Fang Y."/>
            <person name="Liao Q."/>
        </authorList>
    </citation>
    <scope>NUCLEOTIDE SEQUENCE</scope>
    <source>
        <strain evidence="1">H3</strain>
        <tissue evidence="1">Leaf</tissue>
    </source>
</reference>
<dbReference type="Pfam" id="PF04640">
    <property type="entry name" value="PLATZ"/>
    <property type="match status" value="1"/>
</dbReference>
<sequence length="354" mass="39432">MTTCLPHPAHAHGLEPLQPSISTLRFVPTGIKSSREGPPWLETFLSCTYFDPCAEHQFNKNEKNHFCIDCIDGPLCSRGLLAAHAKHRTLQVRKASHADGVRVENVCKLLDISSIQTYIINNHKIVFLLRQAKGKLAAKPIDGTVAARHCQTCGRLLSDVVKFCSIKCKLLGVRRQQELSATTTLSLSPEVRSSPASSRGFHYFFDNLQHSYLSADHPNLTLSQVRALEEYRCKRELDVAPLSMSMEYDAIRMSSLISPVSVLHSLMPYALDNVATLKSMEAIGSTVALTTCGKSSSLNGSRKHVDDVEDQVELMQDNGNEKSMRLEVMLINKLLQLASKRKRRKSLPHRSPLC</sequence>
<comment type="caution">
    <text evidence="1">The sequence shown here is derived from an EMBL/GenBank/DDBJ whole genome shotgun (WGS) entry which is preliminary data.</text>
</comment>
<name>A0A9D4ULM3_ADICA</name>
<dbReference type="OrthoDB" id="1921430at2759"/>
<evidence type="ECO:0000313" key="2">
    <source>
        <dbReference type="Proteomes" id="UP000886520"/>
    </source>
</evidence>
<dbReference type="InterPro" id="IPR006734">
    <property type="entry name" value="PLATZ"/>
</dbReference>
<keyword evidence="2" id="KW-1185">Reference proteome</keyword>